<dbReference type="EMBL" id="CAJNNW010037660">
    <property type="protein sequence ID" value="CAE8743618.1"/>
    <property type="molecule type" value="Genomic_DNA"/>
</dbReference>
<proteinExistence type="inferred from homology"/>
<feature type="compositionally biased region" description="Low complexity" evidence="5">
    <location>
        <begin position="30"/>
        <end position="40"/>
    </location>
</feature>
<gene>
    <name evidence="7" type="ORF">PGLA2088_LOCUS51486</name>
</gene>
<accession>A0A813M0P1</accession>
<feature type="region of interest" description="Disordered" evidence="5">
    <location>
        <begin position="322"/>
        <end position="357"/>
    </location>
</feature>
<evidence type="ECO:0000256" key="1">
    <source>
        <dbReference type="ARBA" id="ARBA00009988"/>
    </source>
</evidence>
<feature type="compositionally biased region" description="Low complexity" evidence="5">
    <location>
        <begin position="201"/>
        <end position="212"/>
    </location>
</feature>
<comment type="catalytic activity">
    <reaction evidence="4">
        <text>L-tyrosyl-[protein] + 3'-phosphoadenylyl sulfate = O-sulfo-L-tyrosine-[protein] + adenosine 3',5'-bisphosphate + H(+)</text>
        <dbReference type="Rhea" id="RHEA:16801"/>
        <dbReference type="Rhea" id="RHEA-COMP:10136"/>
        <dbReference type="Rhea" id="RHEA-COMP:11688"/>
        <dbReference type="ChEBI" id="CHEBI:15378"/>
        <dbReference type="ChEBI" id="CHEBI:46858"/>
        <dbReference type="ChEBI" id="CHEBI:58339"/>
        <dbReference type="ChEBI" id="CHEBI:58343"/>
        <dbReference type="ChEBI" id="CHEBI:65286"/>
        <dbReference type="EC" id="2.8.2.20"/>
    </reaction>
</comment>
<evidence type="ECO:0000313" key="7">
    <source>
        <dbReference type="EMBL" id="CAE8743618.1"/>
    </source>
</evidence>
<comment type="similarity">
    <text evidence="1">Belongs to the protein sulfotransferase family.</text>
</comment>
<feature type="region of interest" description="Disordered" evidence="5">
    <location>
        <begin position="114"/>
        <end position="137"/>
    </location>
</feature>
<evidence type="ECO:0000256" key="3">
    <source>
        <dbReference type="ARBA" id="ARBA00022679"/>
    </source>
</evidence>
<dbReference type="EC" id="2.8.2.20" evidence="2"/>
<organism evidence="7 8">
    <name type="scientific">Polarella glacialis</name>
    <name type="common">Dinoflagellate</name>
    <dbReference type="NCBI Taxonomy" id="89957"/>
    <lineage>
        <taxon>Eukaryota</taxon>
        <taxon>Sar</taxon>
        <taxon>Alveolata</taxon>
        <taxon>Dinophyceae</taxon>
        <taxon>Suessiales</taxon>
        <taxon>Suessiaceae</taxon>
        <taxon>Polarella</taxon>
    </lineage>
</organism>
<dbReference type="InterPro" id="IPR026634">
    <property type="entry name" value="TPST-like"/>
</dbReference>
<dbReference type="PANTHER" id="PTHR12788">
    <property type="entry name" value="PROTEIN-TYROSINE SULFOTRANSFERASE 2"/>
    <property type="match status" value="1"/>
</dbReference>
<evidence type="ECO:0000313" key="8">
    <source>
        <dbReference type="Proteomes" id="UP000626109"/>
    </source>
</evidence>
<dbReference type="GO" id="GO:0008476">
    <property type="term" value="F:protein-tyrosine sulfotransferase activity"/>
    <property type="evidence" value="ECO:0007669"/>
    <property type="project" value="UniProtKB-EC"/>
</dbReference>
<evidence type="ECO:0000256" key="4">
    <source>
        <dbReference type="ARBA" id="ARBA00048460"/>
    </source>
</evidence>
<comment type="caution">
    <text evidence="7">The sequence shown here is derived from an EMBL/GenBank/DDBJ whole genome shotgun (WGS) entry which is preliminary data.</text>
</comment>
<protein>
    <recommendedName>
        <fullName evidence="2">protein-tyrosine sulfotransferase</fullName>
        <ecNumber evidence="2">2.8.2.20</ecNumber>
    </recommendedName>
</protein>
<sequence length="999" mass="108599">MVGPLRSLLPLLLLLDGPLPQPSSPWRSLNNNHNHNNNNNHNHKNNNHNKNNRNNNNNHNSPRRALLAAAVFLPVSSAPPGGATSAALGSCEALSEELLLALRARGARIDESIAADGGDSSATSVAPETGATWGGGGGGAGGGAGVGAGAGGGGGEAGAGGGVGGGGVLPLRRLLVLRQGRPRGNELASFPEEMALRPLPRLLPGSSLSPTTLDERPGDGESSLQVRLALRLVQEWGRGPSSSWWYWLRTLPPLPEVEHLGLLSPEMRQAIRLLLPSWEDVHLRLRSAAYHPSQAGRLASLDLQASDLDALLVLAGRSTTPELPPISVAGDNDNNNNDGDDGSEKKRGQRRKKDLKRNNLPRKLLLPGLELLARSEPANVAVRLVATSKETGAKRKVRLQLIALQDIPAGSILSIGSSGLSNLELWLTQGMLVSGITATLPLPLPLVPLGDAVLQTAASEDGCQPLHCRPRLGELGLGRKRSTEWPQDAKEPGSPLGLLLRCCGGPQRSPLELLRRLLPSTEAAETALQLALQQEASVDWAALQAVTLEAAKRLARHIRRLQDLLTRRVLEVGDGDSQATGGSVARQLLVREAWGSFMDHGLALAARHTLAQVGATRSSLGPDGACAELSERQARIEEYLRQVGQPSPSVQEQVADAEACARYLADAGAPQHKVFFALARLLDVRGDFAGAHSALQEAHRLKRAQKGTEHYLFEADPVFHVMQSVLAHYTADVFARFRQLLPMPKVGAGDPSRSPVFIMGLPRSGTSLVHQMLASYPNVRALGESPVMEELDGALRSAYLGVTNKKGSPEFIAQSYLERLTEDGLRQARQYFLDFLQVPAGSEELIVNKNVFDFAYVGLIRLVFPEARLVLVKRDPRDVALSMYFQDFQGVRFADRFEDIVRFVRMYVEVVKHWQAIGIPMLEIDYEAFVQREEERRKLVEYAGLSWDDEIMSEERWRQVKVIKTCSFCQTRAPLYNVSLNRWRGYAALMASQFENLNA</sequence>
<keyword evidence="6" id="KW-0732">Signal</keyword>
<evidence type="ECO:0000256" key="5">
    <source>
        <dbReference type="SAM" id="MobiDB-lite"/>
    </source>
</evidence>
<dbReference type="Pfam" id="PF13469">
    <property type="entry name" value="Sulfotransfer_3"/>
    <property type="match status" value="1"/>
</dbReference>
<feature type="chain" id="PRO_5032451706" description="protein-tyrosine sulfotransferase" evidence="6">
    <location>
        <begin position="21"/>
        <end position="999"/>
    </location>
</feature>
<evidence type="ECO:0000256" key="6">
    <source>
        <dbReference type="SAM" id="SignalP"/>
    </source>
</evidence>
<keyword evidence="3" id="KW-0808">Transferase</keyword>
<dbReference type="Gene3D" id="3.40.50.300">
    <property type="entry name" value="P-loop containing nucleotide triphosphate hydrolases"/>
    <property type="match status" value="1"/>
</dbReference>
<dbReference type="InterPro" id="IPR027417">
    <property type="entry name" value="P-loop_NTPase"/>
</dbReference>
<feature type="region of interest" description="Disordered" evidence="5">
    <location>
        <begin position="24"/>
        <end position="61"/>
    </location>
</feature>
<dbReference type="Proteomes" id="UP000626109">
    <property type="component" value="Unassembled WGS sequence"/>
</dbReference>
<dbReference type="Gene3D" id="3.90.1410.10">
    <property type="entry name" value="set domain protein methyltransferase, domain 1"/>
    <property type="match status" value="1"/>
</dbReference>
<dbReference type="SUPFAM" id="SSF52540">
    <property type="entry name" value="P-loop containing nucleoside triphosphate hydrolases"/>
    <property type="match status" value="1"/>
</dbReference>
<name>A0A813M0P1_POLGL</name>
<feature type="signal peptide" evidence="6">
    <location>
        <begin position="1"/>
        <end position="20"/>
    </location>
</feature>
<dbReference type="GO" id="GO:0005794">
    <property type="term" value="C:Golgi apparatus"/>
    <property type="evidence" value="ECO:0007669"/>
    <property type="project" value="UniProtKB-ARBA"/>
</dbReference>
<reference evidence="7" key="1">
    <citation type="submission" date="2021-02" db="EMBL/GenBank/DDBJ databases">
        <authorList>
            <person name="Dougan E. K."/>
            <person name="Rhodes N."/>
            <person name="Thang M."/>
            <person name="Chan C."/>
        </authorList>
    </citation>
    <scope>NUCLEOTIDE SEQUENCE</scope>
</reference>
<feature type="region of interest" description="Disordered" evidence="5">
    <location>
        <begin position="201"/>
        <end position="220"/>
    </location>
</feature>
<dbReference type="PANTHER" id="PTHR12788:SF10">
    <property type="entry name" value="PROTEIN-TYROSINE SULFOTRANSFERASE"/>
    <property type="match status" value="1"/>
</dbReference>
<dbReference type="AlphaFoldDB" id="A0A813M0P1"/>
<evidence type="ECO:0000256" key="2">
    <source>
        <dbReference type="ARBA" id="ARBA00013262"/>
    </source>
</evidence>
<feature type="compositionally biased region" description="Basic residues" evidence="5">
    <location>
        <begin position="41"/>
        <end position="51"/>
    </location>
</feature>